<sequence>MSDRPHVLVVEDEWLIAEDVASDLLAAGYPVVGPVSSVAAALQLVEADKVDLALLDIQLNGETSLPVAEVLLARGTPFAFVTGFGERDVPVPFRNCKFVAKPASEAAILTAVADLASLRAAKKRS</sequence>
<evidence type="ECO:0000313" key="4">
    <source>
        <dbReference type="EMBL" id="MEI9408894.1"/>
    </source>
</evidence>
<dbReference type="SMART" id="SM00448">
    <property type="entry name" value="REC"/>
    <property type="match status" value="1"/>
</dbReference>
<reference evidence="4 5" key="1">
    <citation type="submission" date="2022-12" db="EMBL/GenBank/DDBJ databases">
        <authorList>
            <person name="Muema E."/>
        </authorList>
    </citation>
    <scope>NUCLEOTIDE SEQUENCE [LARGE SCALE GENOMIC DNA]</scope>
    <source>
        <strain evidence="5">1326</strain>
    </source>
</reference>
<organism evidence="4 5">
    <name type="scientific">Mesorhizobium salmacidum</name>
    <dbReference type="NCBI Taxonomy" id="3015171"/>
    <lineage>
        <taxon>Bacteria</taxon>
        <taxon>Pseudomonadati</taxon>
        <taxon>Pseudomonadota</taxon>
        <taxon>Alphaproteobacteria</taxon>
        <taxon>Hyphomicrobiales</taxon>
        <taxon>Phyllobacteriaceae</taxon>
        <taxon>Mesorhizobium</taxon>
    </lineage>
</organism>
<gene>
    <name evidence="4" type="ORF">O7A60_08945</name>
</gene>
<dbReference type="PANTHER" id="PTHR44591:SF24">
    <property type="entry name" value="PROTEIN-GLUTAMATE METHYLESTERASE_PROTEIN-GLUTAMINE GLUTAMINASE 1"/>
    <property type="match status" value="1"/>
</dbReference>
<dbReference type="Gene3D" id="3.40.50.2300">
    <property type="match status" value="1"/>
</dbReference>
<dbReference type="InterPro" id="IPR050595">
    <property type="entry name" value="Bact_response_regulator"/>
</dbReference>
<keyword evidence="1 2" id="KW-0597">Phosphoprotein</keyword>
<keyword evidence="5" id="KW-1185">Reference proteome</keyword>
<dbReference type="RefSeq" id="WP_140503998.1">
    <property type="nucleotide sequence ID" value="NZ_JAPYKS010000005.1"/>
</dbReference>
<feature type="domain" description="Response regulatory" evidence="3">
    <location>
        <begin position="6"/>
        <end position="116"/>
    </location>
</feature>
<accession>A0ABU8KVE9</accession>
<dbReference type="PANTHER" id="PTHR44591">
    <property type="entry name" value="STRESS RESPONSE REGULATOR PROTEIN 1"/>
    <property type="match status" value="1"/>
</dbReference>
<dbReference type="InterPro" id="IPR001789">
    <property type="entry name" value="Sig_transdc_resp-reg_receiver"/>
</dbReference>
<dbReference type="Pfam" id="PF00072">
    <property type="entry name" value="Response_reg"/>
    <property type="match status" value="1"/>
</dbReference>
<dbReference type="Proteomes" id="UP001387293">
    <property type="component" value="Unassembled WGS sequence"/>
</dbReference>
<proteinExistence type="predicted"/>
<feature type="modified residue" description="4-aspartylphosphate" evidence="2">
    <location>
        <position position="56"/>
    </location>
</feature>
<dbReference type="EMBL" id="JAPYKS010000005">
    <property type="protein sequence ID" value="MEI9408894.1"/>
    <property type="molecule type" value="Genomic_DNA"/>
</dbReference>
<evidence type="ECO:0000256" key="1">
    <source>
        <dbReference type="ARBA" id="ARBA00022553"/>
    </source>
</evidence>
<dbReference type="InterPro" id="IPR011006">
    <property type="entry name" value="CheY-like_superfamily"/>
</dbReference>
<evidence type="ECO:0000259" key="3">
    <source>
        <dbReference type="PROSITE" id="PS50110"/>
    </source>
</evidence>
<dbReference type="SUPFAM" id="SSF52172">
    <property type="entry name" value="CheY-like"/>
    <property type="match status" value="1"/>
</dbReference>
<dbReference type="PROSITE" id="PS50110">
    <property type="entry name" value="RESPONSE_REGULATORY"/>
    <property type="match status" value="1"/>
</dbReference>
<evidence type="ECO:0000313" key="5">
    <source>
        <dbReference type="Proteomes" id="UP001387293"/>
    </source>
</evidence>
<name>A0ABU8KVE9_9HYPH</name>
<evidence type="ECO:0000256" key="2">
    <source>
        <dbReference type="PROSITE-ProRule" id="PRU00169"/>
    </source>
</evidence>
<protein>
    <submittedName>
        <fullName evidence="4">Response regulator</fullName>
    </submittedName>
</protein>
<comment type="caution">
    <text evidence="4">The sequence shown here is derived from an EMBL/GenBank/DDBJ whole genome shotgun (WGS) entry which is preliminary data.</text>
</comment>